<dbReference type="InterPro" id="IPR036388">
    <property type="entry name" value="WH-like_DNA-bd_sf"/>
</dbReference>
<evidence type="ECO:0000259" key="4">
    <source>
        <dbReference type="PROSITE" id="PS50956"/>
    </source>
</evidence>
<accession>A0ABZ1IIG6</accession>
<evidence type="ECO:0000313" key="5">
    <source>
        <dbReference type="EMBL" id="WSE34244.1"/>
    </source>
</evidence>
<dbReference type="InterPro" id="IPR019887">
    <property type="entry name" value="Tscrpt_reg_AsnC/Lrp_C"/>
</dbReference>
<dbReference type="Gene3D" id="1.10.10.10">
    <property type="entry name" value="Winged helix-like DNA-binding domain superfamily/Winged helix DNA-binding domain"/>
    <property type="match status" value="2"/>
</dbReference>
<dbReference type="Gene3D" id="3.30.70.920">
    <property type="match status" value="1"/>
</dbReference>
<dbReference type="Proteomes" id="UP001330812">
    <property type="component" value="Chromosome"/>
</dbReference>
<keyword evidence="2" id="KW-0238">DNA-binding</keyword>
<dbReference type="PROSITE" id="PS50956">
    <property type="entry name" value="HTH_ASNC_2"/>
    <property type="match status" value="1"/>
</dbReference>
<evidence type="ECO:0000256" key="2">
    <source>
        <dbReference type="ARBA" id="ARBA00023125"/>
    </source>
</evidence>
<evidence type="ECO:0000313" key="6">
    <source>
        <dbReference type="Proteomes" id="UP001330812"/>
    </source>
</evidence>
<dbReference type="InterPro" id="IPR000485">
    <property type="entry name" value="AsnC-type_HTH_dom"/>
</dbReference>
<keyword evidence="3" id="KW-0804">Transcription</keyword>
<name>A0ABZ1IIG6_9PSEU</name>
<organism evidence="5 6">
    <name type="scientific">Amycolatopsis rhabdoformis</name>
    <dbReference type="NCBI Taxonomy" id="1448059"/>
    <lineage>
        <taxon>Bacteria</taxon>
        <taxon>Bacillati</taxon>
        <taxon>Actinomycetota</taxon>
        <taxon>Actinomycetes</taxon>
        <taxon>Pseudonocardiales</taxon>
        <taxon>Pseudonocardiaceae</taxon>
        <taxon>Amycolatopsis</taxon>
    </lineage>
</organism>
<protein>
    <submittedName>
        <fullName evidence="5">AsnC family transcriptional regulator</fullName>
    </submittedName>
</protein>
<dbReference type="PANTHER" id="PTHR30154">
    <property type="entry name" value="LEUCINE-RESPONSIVE REGULATORY PROTEIN"/>
    <property type="match status" value="1"/>
</dbReference>
<keyword evidence="6" id="KW-1185">Reference proteome</keyword>
<sequence>MVSESVLDEQDRRLVAALQCDGRVSIEHAAAVLGLSQRTVRSRLRALQDTGVVRVVAVRPRDASAGATMLRVRVLRGRIDAVAAALAARDDVPYLDISHSGDEISAAVRSDPSGRDSLVFRRLPATSAVTAVRAEAVMHVFADSGDWRLDVLTESERADLDFVSTSDSARPVDPVDAAIITSLERDARLPAAAVAAEVHHPESTVRRRLATLRATGQFLTQTFVDPHRLGLRIDANITMQVPPGHLDATGRTLAHHPAVHGAFATTGSLNLHCAVWLPDMEHLYRFVTEDLARLGVERLETFLVGQAVKRPGR</sequence>
<gene>
    <name evidence="5" type="ORF">VSH64_19415</name>
</gene>
<dbReference type="PRINTS" id="PR00033">
    <property type="entry name" value="HTHASNC"/>
</dbReference>
<proteinExistence type="predicted"/>
<dbReference type="PANTHER" id="PTHR30154:SF34">
    <property type="entry name" value="TRANSCRIPTIONAL REGULATOR AZLB"/>
    <property type="match status" value="1"/>
</dbReference>
<dbReference type="SUPFAM" id="SSF46785">
    <property type="entry name" value="Winged helix' DNA-binding domain"/>
    <property type="match status" value="2"/>
</dbReference>
<reference evidence="5 6" key="1">
    <citation type="journal article" date="2015" name="Int. J. Syst. Evol. Microbiol.">
        <title>Amycolatopsis rhabdoformis sp. nov., an actinomycete isolated from a tropical forest soil.</title>
        <authorList>
            <person name="Souza W.R."/>
            <person name="Silva R.E."/>
            <person name="Goodfellow M."/>
            <person name="Busarakam K."/>
            <person name="Figueiro F.S."/>
            <person name="Ferreira D."/>
            <person name="Rodrigues-Filho E."/>
            <person name="Moraes L.A.B."/>
            <person name="Zucchi T.D."/>
        </authorList>
    </citation>
    <scope>NUCLEOTIDE SEQUENCE [LARGE SCALE GENOMIC DNA]</scope>
    <source>
        <strain evidence="5 6">NCIMB 14900</strain>
    </source>
</reference>
<dbReference type="SUPFAM" id="SSF54909">
    <property type="entry name" value="Dimeric alpha+beta barrel"/>
    <property type="match status" value="1"/>
</dbReference>
<feature type="domain" description="HTH asnC-type" evidence="4">
    <location>
        <begin position="7"/>
        <end position="68"/>
    </location>
</feature>
<evidence type="ECO:0000256" key="1">
    <source>
        <dbReference type="ARBA" id="ARBA00023015"/>
    </source>
</evidence>
<dbReference type="RefSeq" id="WP_326837044.1">
    <property type="nucleotide sequence ID" value="NZ_CP142149.1"/>
</dbReference>
<dbReference type="SMART" id="SM00344">
    <property type="entry name" value="HTH_ASNC"/>
    <property type="match status" value="2"/>
</dbReference>
<dbReference type="InterPro" id="IPR011008">
    <property type="entry name" value="Dimeric_a/b-barrel"/>
</dbReference>
<dbReference type="Pfam" id="PF13404">
    <property type="entry name" value="HTH_AsnC-type"/>
    <property type="match status" value="2"/>
</dbReference>
<keyword evidence="1" id="KW-0805">Transcription regulation</keyword>
<evidence type="ECO:0000256" key="3">
    <source>
        <dbReference type="ARBA" id="ARBA00023163"/>
    </source>
</evidence>
<dbReference type="InterPro" id="IPR036390">
    <property type="entry name" value="WH_DNA-bd_sf"/>
</dbReference>
<dbReference type="InterPro" id="IPR019888">
    <property type="entry name" value="Tscrpt_reg_AsnC-like"/>
</dbReference>
<dbReference type="EMBL" id="CP142149">
    <property type="protein sequence ID" value="WSE34244.1"/>
    <property type="molecule type" value="Genomic_DNA"/>
</dbReference>
<dbReference type="Pfam" id="PF01037">
    <property type="entry name" value="AsnC_trans_reg"/>
    <property type="match status" value="1"/>
</dbReference>